<dbReference type="SUPFAM" id="SSF56801">
    <property type="entry name" value="Acetyl-CoA synthetase-like"/>
    <property type="match status" value="1"/>
</dbReference>
<dbReference type="Proteomes" id="UP000562982">
    <property type="component" value="Unassembled WGS sequence"/>
</dbReference>
<evidence type="ECO:0000313" key="10">
    <source>
        <dbReference type="Proteomes" id="UP000562982"/>
    </source>
</evidence>
<organism evidence="8 9">
    <name type="scientific">Gluconacetobacter liquefaciens</name>
    <name type="common">Acetobacter liquefaciens</name>
    <dbReference type="NCBI Taxonomy" id="89584"/>
    <lineage>
        <taxon>Bacteria</taxon>
        <taxon>Pseudomonadati</taxon>
        <taxon>Pseudomonadota</taxon>
        <taxon>Alphaproteobacteria</taxon>
        <taxon>Acetobacterales</taxon>
        <taxon>Acetobacteraceae</taxon>
        <taxon>Gluconacetobacter</taxon>
    </lineage>
</organism>
<dbReference type="Pfam" id="PF13193">
    <property type="entry name" value="AMP-binding_C"/>
    <property type="match status" value="1"/>
</dbReference>
<evidence type="ECO:0000256" key="4">
    <source>
        <dbReference type="ARBA" id="ARBA00022840"/>
    </source>
</evidence>
<name>A0A370GAJ5_GLULI</name>
<protein>
    <submittedName>
        <fullName evidence="7">AMP-binding protein</fullName>
    </submittedName>
    <submittedName>
        <fullName evidence="8">Crotonobetaine/carnitine-CoA ligase</fullName>
    </submittedName>
</protein>
<keyword evidence="9" id="KW-1185">Reference proteome</keyword>
<keyword evidence="2 8" id="KW-0436">Ligase</keyword>
<evidence type="ECO:0000256" key="3">
    <source>
        <dbReference type="ARBA" id="ARBA00022741"/>
    </source>
</evidence>
<sequence>MNPDEGFIPRFMETAAREPDRIFARMEQGDTLTFADLATRSGQIARRLLDAGLQPGDRVALMLRNDPDTIALIFALARAGLVWVPVNVQFLGTGLAHILTHSAPSAILAETDCLTALADCGASLPVLMIARGDASWEALFATGAPALLPAPPPGHALFALSYTSGTTGLPKGVQVTHHMFRVAGEGAARVADVHDDDVLFVWEPFYHIGGSQLLVLPSLARVSLHLVARFSASRFWAQVAAAGATHIHYLGGILQLLLRQPPGPAEHAHRVRIAWGGGCPPNIWAAVQDRFNLRIRECYGMTETSSFVTCNADGVTGSVGRPLPWMSVSIRDARGRPVPCGERGEIVAASTDAGALTPGYFRNPEATAKALRDGMLHTGDLGSLDQDGFLWFHGRLSDNVRVRGENVSAWEVEHVVNGHPLVKECALVGVAAEIGEQDIKIFVQVRENQTLDPAALAAWLQTRLPRFQRPRYIAFVEDFERTPSQRIMKHRLSKETGGCWDRQQMESSG</sequence>
<dbReference type="Pfam" id="PF00501">
    <property type="entry name" value="AMP-binding"/>
    <property type="match status" value="1"/>
</dbReference>
<dbReference type="PANTHER" id="PTHR43107:SF15">
    <property type="entry name" value="FATTY ACID TRANSPORT PROTEIN 3, ISOFORM A"/>
    <property type="match status" value="1"/>
</dbReference>
<comment type="caution">
    <text evidence="8">The sequence shown here is derived from an EMBL/GenBank/DDBJ whole genome shotgun (WGS) entry which is preliminary data.</text>
</comment>
<gene>
    <name evidence="8" type="ORF">C7453_101644</name>
    <name evidence="7" type="ORF">HLH32_03165</name>
</gene>
<dbReference type="InterPro" id="IPR045851">
    <property type="entry name" value="AMP-bd_C_sf"/>
</dbReference>
<evidence type="ECO:0000313" key="9">
    <source>
        <dbReference type="Proteomes" id="UP000254958"/>
    </source>
</evidence>
<dbReference type="GO" id="GO:0005524">
    <property type="term" value="F:ATP binding"/>
    <property type="evidence" value="ECO:0007669"/>
    <property type="project" value="UniProtKB-KW"/>
</dbReference>
<evidence type="ECO:0000313" key="8">
    <source>
        <dbReference type="EMBL" id="RDI40845.1"/>
    </source>
</evidence>
<dbReference type="Gene3D" id="3.40.50.12780">
    <property type="entry name" value="N-terminal domain of ligase-like"/>
    <property type="match status" value="1"/>
</dbReference>
<dbReference type="GO" id="GO:0005886">
    <property type="term" value="C:plasma membrane"/>
    <property type="evidence" value="ECO:0007669"/>
    <property type="project" value="TreeGrafter"/>
</dbReference>
<dbReference type="Gene3D" id="3.30.300.30">
    <property type="match status" value="1"/>
</dbReference>
<dbReference type="EMBL" id="QQAW01000001">
    <property type="protein sequence ID" value="RDI40845.1"/>
    <property type="molecule type" value="Genomic_DNA"/>
</dbReference>
<dbReference type="GO" id="GO:0005324">
    <property type="term" value="F:long-chain fatty acid transmembrane transporter activity"/>
    <property type="evidence" value="ECO:0007669"/>
    <property type="project" value="TreeGrafter"/>
</dbReference>
<dbReference type="OrthoDB" id="7315605at2"/>
<dbReference type="InterPro" id="IPR000873">
    <property type="entry name" value="AMP-dep_synth/lig_dom"/>
</dbReference>
<dbReference type="GO" id="GO:0044539">
    <property type="term" value="P:long-chain fatty acid import into cell"/>
    <property type="evidence" value="ECO:0007669"/>
    <property type="project" value="TreeGrafter"/>
</dbReference>
<dbReference type="InterPro" id="IPR025110">
    <property type="entry name" value="AMP-bd_C"/>
</dbReference>
<accession>A0A370GAJ5</accession>
<evidence type="ECO:0000256" key="2">
    <source>
        <dbReference type="ARBA" id="ARBA00022598"/>
    </source>
</evidence>
<dbReference type="InterPro" id="IPR042099">
    <property type="entry name" value="ANL_N_sf"/>
</dbReference>
<evidence type="ECO:0000259" key="6">
    <source>
        <dbReference type="Pfam" id="PF13193"/>
    </source>
</evidence>
<keyword evidence="3" id="KW-0547">Nucleotide-binding</keyword>
<keyword evidence="4" id="KW-0067">ATP-binding</keyword>
<dbReference type="EMBL" id="JABEQI010000001">
    <property type="protein sequence ID" value="MBB2185399.1"/>
    <property type="molecule type" value="Genomic_DNA"/>
</dbReference>
<dbReference type="InterPro" id="IPR020845">
    <property type="entry name" value="AMP-binding_CS"/>
</dbReference>
<evidence type="ECO:0000259" key="5">
    <source>
        <dbReference type="Pfam" id="PF00501"/>
    </source>
</evidence>
<dbReference type="PROSITE" id="PS00455">
    <property type="entry name" value="AMP_BINDING"/>
    <property type="match status" value="1"/>
</dbReference>
<evidence type="ECO:0000313" key="7">
    <source>
        <dbReference type="EMBL" id="MBB2185399.1"/>
    </source>
</evidence>
<comment type="similarity">
    <text evidence="1">Belongs to the ATP-dependent AMP-binding enzyme family.</text>
</comment>
<reference evidence="8 9" key="1">
    <citation type="submission" date="2018-07" db="EMBL/GenBank/DDBJ databases">
        <title>Genomic Encyclopedia of Type Strains, Phase IV (KMG-IV): sequencing the most valuable type-strain genomes for metagenomic binning, comparative biology and taxonomic classification.</title>
        <authorList>
            <person name="Goeker M."/>
        </authorList>
    </citation>
    <scope>NUCLEOTIDE SEQUENCE [LARGE SCALE GENOMIC DNA]</scope>
    <source>
        <strain evidence="8 9">DSM 5603</strain>
    </source>
</reference>
<dbReference type="PANTHER" id="PTHR43107">
    <property type="entry name" value="LONG-CHAIN FATTY ACID TRANSPORT PROTEIN"/>
    <property type="match status" value="1"/>
</dbReference>
<evidence type="ECO:0000256" key="1">
    <source>
        <dbReference type="ARBA" id="ARBA00006432"/>
    </source>
</evidence>
<dbReference type="AlphaFoldDB" id="A0A370GAJ5"/>
<reference evidence="7 10" key="2">
    <citation type="submission" date="2020-04" db="EMBL/GenBank/DDBJ databases">
        <title>Description of novel Gluconacetobacter.</title>
        <authorList>
            <person name="Sombolestani A."/>
        </authorList>
    </citation>
    <scope>NUCLEOTIDE SEQUENCE [LARGE SCALE GENOMIC DNA]</scope>
    <source>
        <strain evidence="7 10">LMG 1382</strain>
    </source>
</reference>
<feature type="domain" description="AMP-binding enzyme C-terminal" evidence="6">
    <location>
        <begin position="411"/>
        <end position="484"/>
    </location>
</feature>
<proteinExistence type="inferred from homology"/>
<dbReference type="RefSeq" id="WP_114725874.1">
    <property type="nucleotide sequence ID" value="NZ_BJMI01000035.1"/>
</dbReference>
<feature type="domain" description="AMP-dependent synthetase/ligase" evidence="5">
    <location>
        <begin position="13"/>
        <end position="361"/>
    </location>
</feature>
<dbReference type="Proteomes" id="UP000254958">
    <property type="component" value="Unassembled WGS sequence"/>
</dbReference>
<dbReference type="GO" id="GO:0004467">
    <property type="term" value="F:long-chain fatty acid-CoA ligase activity"/>
    <property type="evidence" value="ECO:0007669"/>
    <property type="project" value="TreeGrafter"/>
</dbReference>